<feature type="domain" description="Endo-beta-1,2-glucanase SGL" evidence="2">
    <location>
        <begin position="76"/>
        <end position="317"/>
    </location>
</feature>
<reference evidence="3 4" key="1">
    <citation type="journal article" date="2015" name="BMC Genomics">
        <title>The genome of the truffle-parasite Tolypocladium ophioglossoides and the evolution of antifungal peptaibiotics.</title>
        <authorList>
            <person name="Quandt C.A."/>
            <person name="Bushley K.E."/>
            <person name="Spatafora J.W."/>
        </authorList>
    </citation>
    <scope>NUCLEOTIDE SEQUENCE [LARGE SCALE GENOMIC DNA]</scope>
    <source>
        <strain evidence="3 4">CBS 100239</strain>
    </source>
</reference>
<organism evidence="3 4">
    <name type="scientific">Tolypocladium ophioglossoides (strain CBS 100239)</name>
    <name type="common">Snaketongue truffleclub</name>
    <name type="synonym">Elaphocordyceps ophioglossoides</name>
    <dbReference type="NCBI Taxonomy" id="1163406"/>
    <lineage>
        <taxon>Eukaryota</taxon>
        <taxon>Fungi</taxon>
        <taxon>Dikarya</taxon>
        <taxon>Ascomycota</taxon>
        <taxon>Pezizomycotina</taxon>
        <taxon>Sordariomycetes</taxon>
        <taxon>Hypocreomycetidae</taxon>
        <taxon>Hypocreales</taxon>
        <taxon>Ophiocordycipitaceae</taxon>
        <taxon>Tolypocladium</taxon>
    </lineage>
</organism>
<dbReference type="Pfam" id="PF26157">
    <property type="entry name" value="SGL_GH162"/>
    <property type="match status" value="2"/>
</dbReference>
<comment type="caution">
    <text evidence="3">The sequence shown here is derived from an EMBL/GenBank/DDBJ whole genome shotgun (WGS) entry which is preliminary data.</text>
</comment>
<dbReference type="Proteomes" id="UP000036947">
    <property type="component" value="Unassembled WGS sequence"/>
</dbReference>
<dbReference type="AlphaFoldDB" id="A0A0L0N994"/>
<protein>
    <recommendedName>
        <fullName evidence="2">Endo-beta-1,2-glucanase SGL domain-containing protein</fullName>
    </recommendedName>
</protein>
<evidence type="ECO:0000313" key="4">
    <source>
        <dbReference type="Proteomes" id="UP000036947"/>
    </source>
</evidence>
<dbReference type="EMBL" id="LFRF01000011">
    <property type="protein sequence ID" value="KND90713.1"/>
    <property type="molecule type" value="Genomic_DNA"/>
</dbReference>
<feature type="domain" description="Endo-beta-1,2-glucanase SGL" evidence="2">
    <location>
        <begin position="368"/>
        <end position="554"/>
    </location>
</feature>
<evidence type="ECO:0000259" key="2">
    <source>
        <dbReference type="Pfam" id="PF26157"/>
    </source>
</evidence>
<evidence type="ECO:0000256" key="1">
    <source>
        <dbReference type="SAM" id="SignalP"/>
    </source>
</evidence>
<gene>
    <name evidence="3" type="ORF">TOPH_04646</name>
</gene>
<proteinExistence type="predicted"/>
<dbReference type="InterPro" id="IPR058773">
    <property type="entry name" value="SGL_GH162"/>
</dbReference>
<accession>A0A0L0N994</accession>
<sequence length="555" mass="61043">MMLLLEGLLAVSGLTVAAALPPASHGQRDAQPPCRFASQWTQQKLLGDPRGFEQDLLFWEGRFHQNDVAYNAANGMSYDGTQLNWTTGERTAKHPFSAASKEALQIMLYARAIAGSPEAARFLTPDKPCEAPGFAVSILEKKLQTYLRFNATYPGFGGFLPWMTTSGNDVEPTWDWVNRVPALDNGELLWAVYACIQALQQTGKPSFVKLAKGWQQWFDYTKTTAVPVFYAGSGRVCAVTTIKDQALPVTSAGQGYQCEGTNYLDDPYEGELFTHFVNLFSNLSKNDKDELWEVKRKKLVSVEYNMGGVGPITVEQGEQPSLALANGTDLVQGIGSRATSRGKSWRCRTTTWISSALAATPVKNQLTASRRLHNNAERARTCNSVVTKVPGLFASVNNSTDPKTDTIIGYISPAGIPSIASQKEQYHDVVTPYGAWPTIMFDKAVGLAWWRNMVIAKKMQNPYGSTESTRVDGELVSALVTWDSKITTVVALLGGVGDLVRDKLKTDGKYSEFISVTEREYSRVFKDLKGEHVELCLPQEVVPDAGLDDFTLCRG</sequence>
<keyword evidence="4" id="KW-1185">Reference proteome</keyword>
<dbReference type="CDD" id="cd24165">
    <property type="entry name" value="TfSGL-like"/>
    <property type="match status" value="1"/>
</dbReference>
<feature type="signal peptide" evidence="1">
    <location>
        <begin position="1"/>
        <end position="19"/>
    </location>
</feature>
<dbReference type="OrthoDB" id="9981847at2759"/>
<feature type="chain" id="PRO_5005544917" description="Endo-beta-1,2-glucanase SGL domain-containing protein" evidence="1">
    <location>
        <begin position="20"/>
        <end position="555"/>
    </location>
</feature>
<name>A0A0L0N994_TOLOC</name>
<keyword evidence="1" id="KW-0732">Signal</keyword>
<evidence type="ECO:0000313" key="3">
    <source>
        <dbReference type="EMBL" id="KND90713.1"/>
    </source>
</evidence>